<dbReference type="Pfam" id="PF00990">
    <property type="entry name" value="GGDEF"/>
    <property type="match status" value="1"/>
</dbReference>
<feature type="transmembrane region" description="Helical" evidence="1">
    <location>
        <begin position="12"/>
        <end position="30"/>
    </location>
</feature>
<evidence type="ECO:0000313" key="3">
    <source>
        <dbReference type="EMBL" id="MFD2480302.1"/>
    </source>
</evidence>
<sequence>MNSWPIWSLPVRVRALVVTVVLAATAVLVADSVSARVTFHDMRSCLVLVGLGIVAAEMGRQVERRRRRFADTPHVNFSSVWTLAAALILPGVLAFAVVVVLYLHLWLRSWRGISGIHMHRTLFSACNVILSCHIAAWCARGLLVVPIGPDRGVFSLLGAASVVAVYFTVNSVVVGTVIRLSSGKCSRRRLIGRADENLLELATLCMGVVAAALLTLAPWLAAFLFFPLYALHRSALVRQFEQAATRDPKTGVLNVASWRALAESELRRAQKVGGNLSLLLINVDQFALVNVVHGEVVGDRVLKAAGAAISSVVRNKDLCGRLGGDEFVVMLPGCSGEQVLSIAHRIRESVATIDARSTSEQSIQITVSIGAAASPAAGTDLDDLLRAADNALFAAKDGGRNRVVIG</sequence>
<feature type="transmembrane region" description="Helical" evidence="1">
    <location>
        <begin position="153"/>
        <end position="180"/>
    </location>
</feature>
<dbReference type="InterPro" id="IPR029787">
    <property type="entry name" value="Nucleotide_cyclase"/>
</dbReference>
<gene>
    <name evidence="3" type="ORF">ACFSUT_08465</name>
</gene>
<comment type="caution">
    <text evidence="3">The sequence shown here is derived from an EMBL/GenBank/DDBJ whole genome shotgun (WGS) entry which is preliminary data.</text>
</comment>
<dbReference type="SMART" id="SM00267">
    <property type="entry name" value="GGDEF"/>
    <property type="match status" value="1"/>
</dbReference>
<dbReference type="PROSITE" id="PS50887">
    <property type="entry name" value="GGDEF"/>
    <property type="match status" value="1"/>
</dbReference>
<organism evidence="3 4">
    <name type="scientific">Amycolatopsis albidoflavus</name>
    <dbReference type="NCBI Taxonomy" id="102226"/>
    <lineage>
        <taxon>Bacteria</taxon>
        <taxon>Bacillati</taxon>
        <taxon>Actinomycetota</taxon>
        <taxon>Actinomycetes</taxon>
        <taxon>Pseudonocardiales</taxon>
        <taxon>Pseudonocardiaceae</taxon>
        <taxon>Amycolatopsis</taxon>
    </lineage>
</organism>
<dbReference type="GO" id="GO:0052621">
    <property type="term" value="F:diguanylate cyclase activity"/>
    <property type="evidence" value="ECO:0007669"/>
    <property type="project" value="UniProtKB-EC"/>
</dbReference>
<dbReference type="EMBL" id="JBHUKQ010000008">
    <property type="protein sequence ID" value="MFD2480302.1"/>
    <property type="molecule type" value="Genomic_DNA"/>
</dbReference>
<dbReference type="PANTHER" id="PTHR45138:SF9">
    <property type="entry name" value="DIGUANYLATE CYCLASE DGCM-RELATED"/>
    <property type="match status" value="1"/>
</dbReference>
<evidence type="ECO:0000259" key="2">
    <source>
        <dbReference type="PROSITE" id="PS50887"/>
    </source>
</evidence>
<dbReference type="InterPro" id="IPR050469">
    <property type="entry name" value="Diguanylate_Cyclase"/>
</dbReference>
<dbReference type="NCBIfam" id="TIGR00254">
    <property type="entry name" value="GGDEF"/>
    <property type="match status" value="1"/>
</dbReference>
<dbReference type="RefSeq" id="WP_344287378.1">
    <property type="nucleotide sequence ID" value="NZ_BAAAHV010000028.1"/>
</dbReference>
<dbReference type="SUPFAM" id="SSF55073">
    <property type="entry name" value="Nucleotide cyclase"/>
    <property type="match status" value="1"/>
</dbReference>
<dbReference type="InterPro" id="IPR043128">
    <property type="entry name" value="Rev_trsase/Diguanyl_cyclase"/>
</dbReference>
<evidence type="ECO:0000256" key="1">
    <source>
        <dbReference type="SAM" id="Phobius"/>
    </source>
</evidence>
<keyword evidence="1" id="KW-0472">Membrane</keyword>
<evidence type="ECO:0000313" key="4">
    <source>
        <dbReference type="Proteomes" id="UP001597542"/>
    </source>
</evidence>
<dbReference type="CDD" id="cd01949">
    <property type="entry name" value="GGDEF"/>
    <property type="match status" value="1"/>
</dbReference>
<dbReference type="Proteomes" id="UP001597542">
    <property type="component" value="Unassembled WGS sequence"/>
</dbReference>
<protein>
    <submittedName>
        <fullName evidence="3">Diguanylate cyclase</fullName>
        <ecNumber evidence="3">2.7.7.65</ecNumber>
    </submittedName>
</protein>
<dbReference type="InterPro" id="IPR000160">
    <property type="entry name" value="GGDEF_dom"/>
</dbReference>
<feature type="transmembrane region" description="Helical" evidence="1">
    <location>
        <begin position="80"/>
        <end position="107"/>
    </location>
</feature>
<dbReference type="EC" id="2.7.7.65" evidence="3"/>
<feature type="domain" description="GGDEF" evidence="2">
    <location>
        <begin position="274"/>
        <end position="406"/>
    </location>
</feature>
<proteinExistence type="predicted"/>
<keyword evidence="3" id="KW-0808">Transferase</keyword>
<feature type="transmembrane region" description="Helical" evidence="1">
    <location>
        <begin position="201"/>
        <end position="229"/>
    </location>
</feature>
<name>A0ABW5HUW6_9PSEU</name>
<accession>A0ABW5HUW6</accession>
<keyword evidence="1" id="KW-1133">Transmembrane helix</keyword>
<dbReference type="Gene3D" id="3.30.70.270">
    <property type="match status" value="1"/>
</dbReference>
<keyword evidence="1" id="KW-0812">Transmembrane</keyword>
<dbReference type="PANTHER" id="PTHR45138">
    <property type="entry name" value="REGULATORY COMPONENTS OF SENSORY TRANSDUCTION SYSTEM"/>
    <property type="match status" value="1"/>
</dbReference>
<reference evidence="4" key="1">
    <citation type="journal article" date="2019" name="Int. J. Syst. Evol. Microbiol.">
        <title>The Global Catalogue of Microorganisms (GCM) 10K type strain sequencing project: providing services to taxonomists for standard genome sequencing and annotation.</title>
        <authorList>
            <consortium name="The Broad Institute Genomics Platform"/>
            <consortium name="The Broad Institute Genome Sequencing Center for Infectious Disease"/>
            <person name="Wu L."/>
            <person name="Ma J."/>
        </authorList>
    </citation>
    <scope>NUCLEOTIDE SEQUENCE [LARGE SCALE GENOMIC DNA]</scope>
    <source>
        <strain evidence="4">CGMCC 4.7638</strain>
    </source>
</reference>
<keyword evidence="4" id="KW-1185">Reference proteome</keyword>
<keyword evidence="3" id="KW-0548">Nucleotidyltransferase</keyword>
<feature type="transmembrane region" description="Helical" evidence="1">
    <location>
        <begin position="128"/>
        <end position="147"/>
    </location>
</feature>